<dbReference type="AlphaFoldDB" id="X0V9L3"/>
<feature type="non-terminal residue" evidence="1">
    <location>
        <position position="81"/>
    </location>
</feature>
<sequence>MDTYRPARFTAGRSFVKDSAGKRVRFDDPRLTHIYPFPFSPHLRELLAAVYRKWKLNMRVCGTPGDMDTLQLGRRLCSGRE</sequence>
<gene>
    <name evidence="1" type="ORF">S01H1_23395</name>
</gene>
<name>X0V9L3_9ZZZZ</name>
<evidence type="ECO:0000313" key="1">
    <source>
        <dbReference type="EMBL" id="GAF97320.1"/>
    </source>
</evidence>
<proteinExistence type="predicted"/>
<comment type="caution">
    <text evidence="1">The sequence shown here is derived from an EMBL/GenBank/DDBJ whole genome shotgun (WGS) entry which is preliminary data.</text>
</comment>
<protein>
    <submittedName>
        <fullName evidence="1">Uncharacterized protein</fullName>
    </submittedName>
</protein>
<reference evidence="1" key="1">
    <citation type="journal article" date="2014" name="Front. Microbiol.">
        <title>High frequency of phylogenetically diverse reductive dehalogenase-homologous genes in deep subseafloor sedimentary metagenomes.</title>
        <authorList>
            <person name="Kawai M."/>
            <person name="Futagami T."/>
            <person name="Toyoda A."/>
            <person name="Takaki Y."/>
            <person name="Nishi S."/>
            <person name="Hori S."/>
            <person name="Arai W."/>
            <person name="Tsubouchi T."/>
            <person name="Morono Y."/>
            <person name="Uchiyama I."/>
            <person name="Ito T."/>
            <person name="Fujiyama A."/>
            <person name="Inagaki F."/>
            <person name="Takami H."/>
        </authorList>
    </citation>
    <scope>NUCLEOTIDE SEQUENCE</scope>
    <source>
        <strain evidence="1">Expedition CK06-06</strain>
    </source>
</reference>
<organism evidence="1">
    <name type="scientific">marine sediment metagenome</name>
    <dbReference type="NCBI Taxonomy" id="412755"/>
    <lineage>
        <taxon>unclassified sequences</taxon>
        <taxon>metagenomes</taxon>
        <taxon>ecological metagenomes</taxon>
    </lineage>
</organism>
<dbReference type="EMBL" id="BARS01013494">
    <property type="protein sequence ID" value="GAF97320.1"/>
    <property type="molecule type" value="Genomic_DNA"/>
</dbReference>
<accession>X0V9L3</accession>